<keyword evidence="2" id="KW-0732">Signal</keyword>
<proteinExistence type="predicted"/>
<keyword evidence="4" id="KW-1185">Reference proteome</keyword>
<accession>A0A7D5ZET7</accession>
<evidence type="ECO:0000313" key="3">
    <source>
        <dbReference type="EMBL" id="QLI80387.1"/>
    </source>
</evidence>
<dbReference type="RefSeq" id="WP_180307529.1">
    <property type="nucleotide sequence ID" value="NZ_CP058952.1"/>
</dbReference>
<dbReference type="Proteomes" id="UP000510822">
    <property type="component" value="Chromosome"/>
</dbReference>
<dbReference type="EMBL" id="CP058952">
    <property type="protein sequence ID" value="QLI80387.1"/>
    <property type="molecule type" value="Genomic_DNA"/>
</dbReference>
<dbReference type="KEGG" id="cfon:HZU75_01890"/>
<evidence type="ECO:0008006" key="5">
    <source>
        <dbReference type="Google" id="ProtNLM"/>
    </source>
</evidence>
<evidence type="ECO:0000313" key="4">
    <source>
        <dbReference type="Proteomes" id="UP000510822"/>
    </source>
</evidence>
<gene>
    <name evidence="3" type="ORF">HZU75_01890</name>
</gene>
<evidence type="ECO:0000256" key="1">
    <source>
        <dbReference type="SAM" id="MobiDB-lite"/>
    </source>
</evidence>
<dbReference type="AlphaFoldDB" id="A0A7D5ZET7"/>
<feature type="signal peptide" evidence="2">
    <location>
        <begin position="1"/>
        <end position="23"/>
    </location>
</feature>
<feature type="region of interest" description="Disordered" evidence="1">
    <location>
        <begin position="25"/>
        <end position="45"/>
    </location>
</feature>
<reference evidence="3 4" key="1">
    <citation type="journal article" date="2016" name="Int. J. Syst. Evol. Microbiol.">
        <title>Chitinibacter fontanus sp. nov., isolated from a spring.</title>
        <authorList>
            <person name="Sheu S.Y."/>
            <person name="Li Y.S."/>
            <person name="Young C.C."/>
            <person name="Chen W.M."/>
        </authorList>
    </citation>
    <scope>NUCLEOTIDE SEQUENCE [LARGE SCALE GENOMIC DNA]</scope>
    <source>
        <strain evidence="3 4">STM-7</strain>
    </source>
</reference>
<evidence type="ECO:0000256" key="2">
    <source>
        <dbReference type="SAM" id="SignalP"/>
    </source>
</evidence>
<sequence>MHYLKFIIAAALLLNLSACGDKAENQSAGQQNAQTQSSDPRYQNGLLNANPQQFTEILADCGKLMFGEHVAPEEVQLKCRQDMIARAEKLGIKINEANIAEQLVKDRYNFMLREGSKK</sequence>
<protein>
    <recommendedName>
        <fullName evidence="5">Lipoprotein</fullName>
    </recommendedName>
</protein>
<organism evidence="3 4">
    <name type="scientific">Chitinibacter fontanus</name>
    <dbReference type="NCBI Taxonomy" id="1737446"/>
    <lineage>
        <taxon>Bacteria</taxon>
        <taxon>Pseudomonadati</taxon>
        <taxon>Pseudomonadota</taxon>
        <taxon>Betaproteobacteria</taxon>
        <taxon>Neisseriales</taxon>
        <taxon>Chitinibacteraceae</taxon>
        <taxon>Chitinibacter</taxon>
    </lineage>
</organism>
<name>A0A7D5ZET7_9NEIS</name>
<feature type="chain" id="PRO_5028927747" description="Lipoprotein" evidence="2">
    <location>
        <begin position="24"/>
        <end position="118"/>
    </location>
</feature>